<dbReference type="STRING" id="1209926.A0A1G4B4M2"/>
<dbReference type="InterPro" id="IPR041099">
    <property type="entry name" value="FAS1_N"/>
</dbReference>
<dbReference type="PANTHER" id="PTHR10982:SF21">
    <property type="entry name" value="FATTY ACID SYNTHASE SUBUNIT BETA"/>
    <property type="match status" value="1"/>
</dbReference>
<dbReference type="Gene3D" id="3.30.70.2430">
    <property type="match status" value="1"/>
</dbReference>
<dbReference type="Gene3D" id="1.20.930.70">
    <property type="match status" value="1"/>
</dbReference>
<dbReference type="InterPro" id="IPR003965">
    <property type="entry name" value="Fatty_acid_synthase"/>
</dbReference>
<dbReference type="SUPFAM" id="SSF51395">
    <property type="entry name" value="FMN-linked oxidoreductases"/>
    <property type="match status" value="1"/>
</dbReference>
<dbReference type="GO" id="GO:0004314">
    <property type="term" value="F:[acyl-carrier-protein] S-malonyltransferase activity"/>
    <property type="evidence" value="ECO:0007669"/>
    <property type="project" value="UniProtKB-EC"/>
</dbReference>
<evidence type="ECO:0000256" key="11">
    <source>
        <dbReference type="ARBA" id="ARBA00048462"/>
    </source>
</evidence>
<proteinExistence type="inferred from homology"/>
<dbReference type="Pfam" id="PF22235">
    <property type="entry name" value="FAS1_thioest_ins"/>
    <property type="match status" value="1"/>
</dbReference>
<dbReference type="OrthoDB" id="5417908at2759"/>
<dbReference type="InterPro" id="IPR013785">
    <property type="entry name" value="Aldolase_TIM"/>
</dbReference>
<organism evidence="19 20">
    <name type="scientific">Colletotrichum orchidophilum</name>
    <dbReference type="NCBI Taxonomy" id="1209926"/>
    <lineage>
        <taxon>Eukaryota</taxon>
        <taxon>Fungi</taxon>
        <taxon>Dikarya</taxon>
        <taxon>Ascomycota</taxon>
        <taxon>Pezizomycotina</taxon>
        <taxon>Sordariomycetes</taxon>
        <taxon>Hypocreomycetidae</taxon>
        <taxon>Glomerellales</taxon>
        <taxon>Glomerellaceae</taxon>
        <taxon>Colletotrichum</taxon>
    </lineage>
</organism>
<comment type="catalytic activity">
    <reaction evidence="11">
        <text>holo-[ACP] + malonyl-CoA = malonyl-[ACP] + CoA</text>
        <dbReference type="Rhea" id="RHEA:41792"/>
        <dbReference type="Rhea" id="RHEA-COMP:9623"/>
        <dbReference type="Rhea" id="RHEA-COMP:9685"/>
        <dbReference type="ChEBI" id="CHEBI:57287"/>
        <dbReference type="ChEBI" id="CHEBI:57384"/>
        <dbReference type="ChEBI" id="CHEBI:64479"/>
        <dbReference type="ChEBI" id="CHEBI:78449"/>
        <dbReference type="EC" id="2.3.1.39"/>
    </reaction>
</comment>
<evidence type="ECO:0000256" key="17">
    <source>
        <dbReference type="SAM" id="MobiDB-lite"/>
    </source>
</evidence>
<keyword evidence="8" id="KW-0456">Lyase</keyword>
<dbReference type="Pfam" id="PF01575">
    <property type="entry name" value="MaoC_dehydratas"/>
    <property type="match status" value="1"/>
</dbReference>
<reference evidence="19 20" key="1">
    <citation type="submission" date="2016-09" db="EMBL/GenBank/DDBJ databases">
        <authorList>
            <person name="Capua I."/>
            <person name="De Benedictis P."/>
            <person name="Joannis T."/>
            <person name="Lombin L.H."/>
            <person name="Cattoli G."/>
        </authorList>
    </citation>
    <scope>NUCLEOTIDE SEQUENCE [LARGE SCALE GENOMIC DNA]</scope>
    <source>
        <strain evidence="19 20">IMI 309357</strain>
    </source>
</reference>
<keyword evidence="7 15" id="KW-0520">NAD</keyword>
<dbReference type="GO" id="GO:0006633">
    <property type="term" value="P:fatty acid biosynthetic process"/>
    <property type="evidence" value="ECO:0007669"/>
    <property type="project" value="InterPro"/>
</dbReference>
<dbReference type="GO" id="GO:0004321">
    <property type="term" value="F:fatty-acyl-CoA synthase activity"/>
    <property type="evidence" value="ECO:0007669"/>
    <property type="project" value="UniProtKB-EC"/>
</dbReference>
<dbReference type="GeneID" id="34561560"/>
<dbReference type="Gene3D" id="1.20.1050.120">
    <property type="match status" value="1"/>
</dbReference>
<evidence type="ECO:0000313" key="19">
    <source>
        <dbReference type="EMBL" id="OHE96347.1"/>
    </source>
</evidence>
<comment type="catalytic activity">
    <reaction evidence="14">
        <text>holo-[ACP] + acetyl-CoA = acetyl-[ACP] + CoA</text>
        <dbReference type="Rhea" id="RHEA:41788"/>
        <dbReference type="Rhea" id="RHEA-COMP:9621"/>
        <dbReference type="Rhea" id="RHEA-COMP:9685"/>
        <dbReference type="ChEBI" id="CHEBI:57287"/>
        <dbReference type="ChEBI" id="CHEBI:57288"/>
        <dbReference type="ChEBI" id="CHEBI:64479"/>
        <dbReference type="ChEBI" id="CHEBI:78446"/>
        <dbReference type="EC" id="2.3.1.38"/>
    </reaction>
</comment>
<dbReference type="GO" id="GO:0019171">
    <property type="term" value="F:(3R)-hydroxyacyl-[acyl-carrier-protein] dehydratase activity"/>
    <property type="evidence" value="ECO:0007669"/>
    <property type="project" value="UniProtKB-EC"/>
</dbReference>
<keyword evidence="20" id="KW-1185">Reference proteome</keyword>
<comment type="catalytic activity">
    <reaction evidence="13">
        <text>a 2,3-saturated acyl-[ACP] + NAD(+) = a (2E)-enoyl-[ACP] + NADH + H(+)</text>
        <dbReference type="Rhea" id="RHEA:10240"/>
        <dbReference type="Rhea" id="RHEA-COMP:9925"/>
        <dbReference type="Rhea" id="RHEA-COMP:9926"/>
        <dbReference type="ChEBI" id="CHEBI:15378"/>
        <dbReference type="ChEBI" id="CHEBI:57540"/>
        <dbReference type="ChEBI" id="CHEBI:57945"/>
        <dbReference type="ChEBI" id="CHEBI:78784"/>
        <dbReference type="ChEBI" id="CHEBI:78785"/>
        <dbReference type="EC" id="1.3.1.9"/>
    </reaction>
</comment>
<dbReference type="Gene3D" id="6.20.240.10">
    <property type="match status" value="1"/>
</dbReference>
<feature type="domain" description="Malonyl-CoA:ACP transacylase (MAT)" evidence="18">
    <location>
        <begin position="1756"/>
        <end position="2123"/>
    </location>
</feature>
<dbReference type="InterPro" id="IPR032088">
    <property type="entry name" value="SAT"/>
</dbReference>
<dbReference type="PIRSF" id="PIRSF005562">
    <property type="entry name" value="FAS_yeast_beta"/>
    <property type="match status" value="1"/>
</dbReference>
<dbReference type="RefSeq" id="XP_022473507.1">
    <property type="nucleotide sequence ID" value="XM_022620050.1"/>
</dbReference>
<dbReference type="PANTHER" id="PTHR10982">
    <property type="entry name" value="MALONYL COA-ACYL CARRIER PROTEIN TRANSACYLASE"/>
    <property type="match status" value="1"/>
</dbReference>
<dbReference type="InterPro" id="IPR013565">
    <property type="entry name" value="Fas1/AflB-like_central"/>
</dbReference>
<comment type="catalytic activity">
    <reaction evidence="12">
        <text>(9Z)-octadecenoyl-[ACP] + H2O = (9Z)-octadecenoate + holo-[ACP] + H(+)</text>
        <dbReference type="Rhea" id="RHEA:15057"/>
        <dbReference type="Rhea" id="RHEA-COMP:9685"/>
        <dbReference type="Rhea" id="RHEA-COMP:9924"/>
        <dbReference type="ChEBI" id="CHEBI:15377"/>
        <dbReference type="ChEBI" id="CHEBI:15378"/>
        <dbReference type="ChEBI" id="CHEBI:30823"/>
        <dbReference type="ChEBI" id="CHEBI:64479"/>
        <dbReference type="ChEBI" id="CHEBI:78783"/>
        <dbReference type="EC" id="3.1.2.14"/>
    </reaction>
</comment>
<dbReference type="InterPro" id="IPR016035">
    <property type="entry name" value="Acyl_Trfase/lysoPLipase"/>
</dbReference>
<dbReference type="InterPro" id="IPR040883">
    <property type="entry name" value="FAS_meander"/>
</dbReference>
<keyword evidence="5 15" id="KW-0521">NADP</keyword>
<comment type="similarity">
    <text evidence="2 15">Belongs to the fungal fatty acid synthetase subunit beta family.</text>
</comment>
<evidence type="ECO:0000256" key="13">
    <source>
        <dbReference type="ARBA" id="ARBA00048572"/>
    </source>
</evidence>
<dbReference type="Pfam" id="PF17951">
    <property type="entry name" value="FAS_meander"/>
    <property type="match status" value="1"/>
</dbReference>
<dbReference type="GO" id="GO:0005835">
    <property type="term" value="C:fatty acid synthase complex"/>
    <property type="evidence" value="ECO:0007669"/>
    <property type="project" value="UniProtKB-UniRule"/>
</dbReference>
<dbReference type="Gene3D" id="3.30.1120.100">
    <property type="match status" value="1"/>
</dbReference>
<comment type="catalytic activity">
    <reaction evidence="1">
        <text>a (3R)-hydroxyacyl-[ACP] = a (2E)-enoyl-[ACP] + H2O</text>
        <dbReference type="Rhea" id="RHEA:13097"/>
        <dbReference type="Rhea" id="RHEA-COMP:9925"/>
        <dbReference type="Rhea" id="RHEA-COMP:9945"/>
        <dbReference type="ChEBI" id="CHEBI:15377"/>
        <dbReference type="ChEBI" id="CHEBI:78784"/>
        <dbReference type="ChEBI" id="CHEBI:78827"/>
        <dbReference type="EC" id="4.2.1.59"/>
    </reaction>
</comment>
<dbReference type="Pfam" id="PF16073">
    <property type="entry name" value="SAT"/>
    <property type="match status" value="1"/>
</dbReference>
<dbReference type="InterPro" id="IPR001227">
    <property type="entry name" value="Ac_transferase_dom_sf"/>
</dbReference>
<evidence type="ECO:0000256" key="15">
    <source>
        <dbReference type="PIRNR" id="PIRNR005562"/>
    </source>
</evidence>
<evidence type="ECO:0000259" key="18">
    <source>
        <dbReference type="SMART" id="SM00827"/>
    </source>
</evidence>
<dbReference type="InterPro" id="IPR002539">
    <property type="entry name" value="MaoC-like_dom"/>
</dbReference>
<evidence type="ECO:0000313" key="20">
    <source>
        <dbReference type="Proteomes" id="UP000176998"/>
    </source>
</evidence>
<dbReference type="Proteomes" id="UP000176998">
    <property type="component" value="Unassembled WGS sequence"/>
</dbReference>
<comment type="caution">
    <text evidence="19">The sequence shown here is derived from an EMBL/GenBank/DDBJ whole genome shotgun (WGS) entry which is preliminary data.</text>
</comment>
<dbReference type="GO" id="GO:0016297">
    <property type="term" value="F:fatty acyl-[ACP] hydrolase activity"/>
    <property type="evidence" value="ECO:0007669"/>
    <property type="project" value="UniProtKB-EC"/>
</dbReference>
<keyword evidence="6 15" id="KW-0560">Oxidoreductase</keyword>
<evidence type="ECO:0000256" key="14">
    <source>
        <dbReference type="ARBA" id="ARBA00048835"/>
    </source>
</evidence>
<dbReference type="Gene3D" id="3.20.20.70">
    <property type="entry name" value="Aldolase class I"/>
    <property type="match status" value="1"/>
</dbReference>
<keyword evidence="9" id="KW-0511">Multifunctional enzyme</keyword>
<dbReference type="InterPro" id="IPR016452">
    <property type="entry name" value="Fas1/AflB-like"/>
</dbReference>
<gene>
    <name evidence="19" type="ORF">CORC01_08419</name>
</gene>
<dbReference type="Pfam" id="PF17828">
    <property type="entry name" value="FAS_N"/>
    <property type="match status" value="1"/>
</dbReference>
<evidence type="ECO:0000256" key="10">
    <source>
        <dbReference type="ARBA" id="ARBA00048237"/>
    </source>
</evidence>
<comment type="catalytic activity">
    <reaction evidence="10">
        <text>acetyl-CoA + n malonyl-CoA + 2n NADPH + 4n H(+) = a long-chain-acyl-CoA + n CoA + n CO2 + 2n NADP(+).</text>
        <dbReference type="EC" id="2.3.1.86"/>
    </reaction>
</comment>
<dbReference type="GO" id="GO:0004318">
    <property type="term" value="F:enoyl-[acyl-carrier-protein] reductase (NADH) activity"/>
    <property type="evidence" value="ECO:0007669"/>
    <property type="project" value="UniProtKB-UniRule"/>
</dbReference>
<dbReference type="SUPFAM" id="SSF54637">
    <property type="entry name" value="Thioesterase/thiol ester dehydrase-isomerase"/>
    <property type="match status" value="2"/>
</dbReference>
<dbReference type="InterPro" id="IPR014043">
    <property type="entry name" value="Acyl_transferase_dom"/>
</dbReference>
<evidence type="ECO:0000256" key="12">
    <source>
        <dbReference type="ARBA" id="ARBA00048536"/>
    </source>
</evidence>
<name>A0A1G4B4M2_9PEZI</name>
<dbReference type="InterPro" id="IPR050830">
    <property type="entry name" value="Fungal_FAS"/>
</dbReference>
<dbReference type="InterPro" id="IPR039569">
    <property type="entry name" value="FAS1-like_DH_region"/>
</dbReference>
<sequence>MAAPAPIHTLPMAAFNLNRLYSLESSARSSTPSSLTEHSGFFSSCASPDLGTPATCDSEHGNDFVPPSNKSSCSGFAGEEGDFLPLQICHKAARASVPIPVGAFGEASILRDQYLETMVEVETLESSSDQITPIELVAQFLEFCLGVGRPAQPVARSVLDYFEFEYLSSRNVHTLVCGLQINDAAKLALLRAFYAAREAIPRLLQRPTTSALLMAADEGSVCLYAVFGGQGITKTYFEELRQLNNTYDGFLYQLITSSAKHLDNLSRSPTGDDETLPHRPSISVLEWLRRPNTAPADMTTPSISFPLIGLVQLSRFAVVCHALGLTPGQYLASFRGLSGHSQGVITAAAIASSDSWESFYSNALVALKILYSIGLRAHEASSSETVDPNTVSDSLANDEGQPSSMLSIRGLGQTQLQKSVDELNSHLPKHARVQMALANGRDNFVYAGPPSSLHALGRKLRPLKTVSGVSETRTPFSKRKRPFSSQFLSIGAPFHSSHLDAAVEKICCDLDGVVMHSDKLLIPVYDTFKGLDLRQRNQGNQNLVPALVRMVCSQRVDWEKSTSFPGCTHVIDFGPGGNSGIGSLTANNKQGRGVRIIMAGSLKSTDPEIGGMIEIFNSSGPITYNPDWAASYQAKLVRTSAQETFVNTRLSRLLSLPPIIIGGMTPTTKHVDFVSAAMRAGFHVELAGGGYHDEATMDAALRKLADECPPGRGITVNLLYLNPRALAWQIRLVRRLRSEGINIDGLTIGAGVPGPEIVAEYIGLGIRHISFKPGSEEAINAVLDIARAHPGFPVILQWTGGRGGGHHSCEDFHDPILRAYSRIRALPNIILVAGSGFGDPSGSDTLPYLDGSWSEAFGHAPMPFDGILYGSSMMVALEAHTSLEAKTAIAAARGVQDHQWEGTMSSRSGAGSILSVTSEMGQPIHVIATRGAQLWAELDRDIFSKPRDQRVPALMNKKKYIVDRLNRDFQKVWFGINQDGPTDLGNMTYLEVTSRLIQLVYCPYKEGGHNWVDPSYLALVSDFCRRLVSRFLGSRNQRAASLNDYQTLQNRPLEYLSKLSDLCPEAGRRLLSVEDIEYFLSLCLQPGQKPVPFIPVLDDNFETYFKKDSLWQSENLEALIDGDVGRTFILHGPVAAAFSTPDSINRPIREMLHDINAGMIDGTFKVAYEGNTAQVPAIESFGGAIELPPAQIPPGVVSTRDPKGITYNILPYPDIEPPPIEVWCQFLAGTERSWRYALLTTESVVSGNHRIVPNAIRRLLKPVSGFTFKVSSPNSPERTKISVFDRQNDLVAEVGLESPVSKIIVVRIFNRQTITGRPACLNSRFEYHPEAGYAPIRECQDGKDDAIRTFYWRTWIGHATMPAANATASLEETAGTSFTGDRVTVTREMIQRFSAISGGLVASADQSGSLAVPLDLAIILGWKALVKPLCSGAIEGDLSRLVHLSNRFKSLGPILREGDGVASHSSIVSVLNQANGKVVEIKCIITREEQPVIEVTSRFFIRGKFRDHQRTFETSVLPTTQVHIKNASDAAVLSSRSFITLDQSVNLALFIGLKVNFHLETFIRFQDENTISSIQTHGTIHAVTQDGEKAIGAVTSSSTDAQNSPVQSYLQRKGRVLGDAMPLENPIPLNSEPIILPVSRVAETYARVSGDFNPIHASESFAAYCDLPGTIVQGMWTSAAVHAALNRWYGGKGRTHAYQASFVGTVLPGDSIAVKLRHVAMLSGRKVIEIEATVAGTGDVVLTAEAEVEEPRAAYVFTGQGSQEVGMGMDLFESSPAAREVWEKADKYFASNFGFALSAIVRENPKELTVYFRGRQGRAIRQNYMDMALNSPDGTSRKVFAEIGKTTTSYTFRHPDGLLFATEFAQPALTVFSKARFADLASRELVPADGSALFAGHSLGEYAALSTMGEAMTVEELAAITWFRGLNMRLVVQHDEEGRSPYAMVAVNPSKVRSGGGFTEDDLHAVVQCVTSRTGELLEVVNYNIANLQYVCAGTKRALALFVDVLEAAASRDVEAAVEECAAKLIALQGLDSGALELRRTPFAVPLKGVDVPFHSSFLRPGIDAYRAFLTATLSKRSVKPEKLIGHWVPNVTGRVFGVSREDVEQVHQLTGSGVLSTLLKKWHLEADA</sequence>
<evidence type="ECO:0000256" key="16">
    <source>
        <dbReference type="PIRSR" id="PIRSR005562-1"/>
    </source>
</evidence>
<feature type="active site" description="For malonyltransferase activity" evidence="16">
    <location>
        <position position="1898"/>
    </location>
</feature>
<protein>
    <submittedName>
        <fullName evidence="19">Chain elongation-2</fullName>
    </submittedName>
</protein>
<dbReference type="FunFam" id="3.20.20.70:FF:000078">
    <property type="entry name" value="Fatty acid synthase beta subunit dehydratase"/>
    <property type="match status" value="1"/>
</dbReference>
<dbReference type="Pfam" id="PF08354">
    <property type="entry name" value="Fas1-AflB-like_hel"/>
    <property type="match status" value="1"/>
</dbReference>
<evidence type="ECO:0000256" key="9">
    <source>
        <dbReference type="ARBA" id="ARBA00023268"/>
    </source>
</evidence>
<feature type="region of interest" description="Disordered" evidence="17">
    <location>
        <begin position="382"/>
        <end position="406"/>
    </location>
</feature>
<evidence type="ECO:0000256" key="7">
    <source>
        <dbReference type="ARBA" id="ARBA00023027"/>
    </source>
</evidence>
<dbReference type="PRINTS" id="PR01483">
    <property type="entry name" value="FASYNTHASE"/>
</dbReference>
<dbReference type="Gene3D" id="6.10.60.10">
    <property type="match status" value="1"/>
</dbReference>
<dbReference type="Pfam" id="PF13452">
    <property type="entry name" value="FAS1_DH_region"/>
    <property type="match status" value="1"/>
</dbReference>
<evidence type="ECO:0000256" key="2">
    <source>
        <dbReference type="ARBA" id="ARBA00010009"/>
    </source>
</evidence>
<evidence type="ECO:0000256" key="1">
    <source>
        <dbReference type="ARBA" id="ARBA00001055"/>
    </source>
</evidence>
<evidence type="ECO:0000256" key="3">
    <source>
        <dbReference type="ARBA" id="ARBA00022679"/>
    </source>
</evidence>
<keyword evidence="4 15" id="KW-0378">Hydrolase</keyword>
<keyword evidence="3 15" id="KW-0808">Transferase</keyword>
<evidence type="ECO:0000256" key="8">
    <source>
        <dbReference type="ARBA" id="ARBA00023239"/>
    </source>
</evidence>
<dbReference type="SUPFAM" id="SSF52151">
    <property type="entry name" value="FabD/lysophospholipase-like"/>
    <property type="match status" value="2"/>
</dbReference>
<accession>A0A1G4B4M2</accession>
<dbReference type="Pfam" id="PF00698">
    <property type="entry name" value="Acyl_transf_1"/>
    <property type="match status" value="1"/>
</dbReference>
<dbReference type="SMART" id="SM00827">
    <property type="entry name" value="PKS_AT"/>
    <property type="match status" value="1"/>
</dbReference>
<evidence type="ECO:0000256" key="6">
    <source>
        <dbReference type="ARBA" id="ARBA00023002"/>
    </source>
</evidence>
<dbReference type="InterPro" id="IPR029069">
    <property type="entry name" value="HotDog_dom_sf"/>
</dbReference>
<evidence type="ECO:0000256" key="4">
    <source>
        <dbReference type="ARBA" id="ARBA00022801"/>
    </source>
</evidence>
<feature type="active site" description="For acetyltransferase activity" evidence="16">
    <location>
        <position position="341"/>
    </location>
</feature>
<evidence type="ECO:0000256" key="5">
    <source>
        <dbReference type="ARBA" id="ARBA00022857"/>
    </source>
</evidence>
<dbReference type="GO" id="GO:0004313">
    <property type="term" value="F:[acyl-carrier-protein] S-acetyltransferase activity"/>
    <property type="evidence" value="ECO:0007669"/>
    <property type="project" value="UniProtKB-EC"/>
</dbReference>
<dbReference type="Gene3D" id="3.40.366.10">
    <property type="entry name" value="Malonyl-Coenzyme A Acyl Carrier Protein, domain 2"/>
    <property type="match status" value="3"/>
</dbReference>
<dbReference type="EMBL" id="MJBS01000071">
    <property type="protein sequence ID" value="OHE96347.1"/>
    <property type="molecule type" value="Genomic_DNA"/>
</dbReference>
<dbReference type="Gene3D" id="3.10.129.10">
    <property type="entry name" value="Hotdog Thioesterase"/>
    <property type="match status" value="2"/>
</dbReference>
<dbReference type="GO" id="GO:0004312">
    <property type="term" value="F:fatty acid synthase activity"/>
    <property type="evidence" value="ECO:0007669"/>
    <property type="project" value="InterPro"/>
</dbReference>
<dbReference type="CDD" id="cd03447">
    <property type="entry name" value="FAS_MaoC"/>
    <property type="match status" value="1"/>
</dbReference>